<dbReference type="RefSeq" id="WP_270046604.1">
    <property type="nucleotide sequence ID" value="NZ_JAPDOD010000101.1"/>
</dbReference>
<reference evidence="2" key="1">
    <citation type="submission" date="2022-10" db="EMBL/GenBank/DDBJ databases">
        <title>The WGS of Solirubrobacter ginsenosidimutans DSM 21036.</title>
        <authorList>
            <person name="Jiang Z."/>
        </authorList>
    </citation>
    <scope>NUCLEOTIDE SEQUENCE</scope>
    <source>
        <strain evidence="2">DSM 21036</strain>
    </source>
</reference>
<keyword evidence="3" id="KW-1185">Reference proteome</keyword>
<sequence>MSLRERPKATSARKTIGERRTLVDYHAGREELPAARGTVSDKQERDIGFQT</sequence>
<protein>
    <submittedName>
        <fullName evidence="2">Uncharacterized protein</fullName>
    </submittedName>
</protein>
<evidence type="ECO:0000256" key="1">
    <source>
        <dbReference type="SAM" id="MobiDB-lite"/>
    </source>
</evidence>
<name>A0A9X3N2U1_9ACTN</name>
<comment type="caution">
    <text evidence="2">The sequence shown here is derived from an EMBL/GenBank/DDBJ whole genome shotgun (WGS) entry which is preliminary data.</text>
</comment>
<dbReference type="AlphaFoldDB" id="A0A9X3N2U1"/>
<evidence type="ECO:0000313" key="2">
    <source>
        <dbReference type="EMBL" id="MDA0167335.1"/>
    </source>
</evidence>
<feature type="compositionally biased region" description="Basic and acidic residues" evidence="1">
    <location>
        <begin position="15"/>
        <end position="51"/>
    </location>
</feature>
<dbReference type="EMBL" id="JAPDOD010000101">
    <property type="protein sequence ID" value="MDA0167335.1"/>
    <property type="molecule type" value="Genomic_DNA"/>
</dbReference>
<feature type="region of interest" description="Disordered" evidence="1">
    <location>
        <begin position="1"/>
        <end position="51"/>
    </location>
</feature>
<dbReference type="Proteomes" id="UP001149140">
    <property type="component" value="Unassembled WGS sequence"/>
</dbReference>
<proteinExistence type="predicted"/>
<gene>
    <name evidence="2" type="ORF">OM076_44155</name>
</gene>
<accession>A0A9X3N2U1</accession>
<evidence type="ECO:0000313" key="3">
    <source>
        <dbReference type="Proteomes" id="UP001149140"/>
    </source>
</evidence>
<organism evidence="2 3">
    <name type="scientific">Solirubrobacter ginsenosidimutans</name>
    <dbReference type="NCBI Taxonomy" id="490573"/>
    <lineage>
        <taxon>Bacteria</taxon>
        <taxon>Bacillati</taxon>
        <taxon>Actinomycetota</taxon>
        <taxon>Thermoleophilia</taxon>
        <taxon>Solirubrobacterales</taxon>
        <taxon>Solirubrobacteraceae</taxon>
        <taxon>Solirubrobacter</taxon>
    </lineage>
</organism>